<dbReference type="AlphaFoldDB" id="A0A438GD49"/>
<evidence type="ECO:0000259" key="3">
    <source>
        <dbReference type="Pfam" id="PF13968"/>
    </source>
</evidence>
<keyword evidence="2" id="KW-1133">Transmembrane helix</keyword>
<keyword evidence="2" id="KW-0812">Transmembrane</keyword>
<accession>A0A438GD49</accession>
<evidence type="ECO:0000313" key="5">
    <source>
        <dbReference type="Proteomes" id="UP000288805"/>
    </source>
</evidence>
<dbReference type="InterPro" id="IPR025315">
    <property type="entry name" value="DUF4220"/>
</dbReference>
<dbReference type="PANTHER" id="PTHR31325">
    <property type="entry name" value="OS01G0798800 PROTEIN-RELATED"/>
    <property type="match status" value="1"/>
</dbReference>
<gene>
    <name evidence="4" type="ORF">CK203_062173</name>
</gene>
<keyword evidence="2" id="KW-0472">Membrane</keyword>
<dbReference type="EMBL" id="QGNW01000472">
    <property type="protein sequence ID" value="RVW70116.1"/>
    <property type="molecule type" value="Genomic_DNA"/>
</dbReference>
<feature type="coiled-coil region" evidence="1">
    <location>
        <begin position="272"/>
        <end position="302"/>
    </location>
</feature>
<keyword evidence="1" id="KW-0175">Coiled coil</keyword>
<dbReference type="Proteomes" id="UP000288805">
    <property type="component" value="Unassembled WGS sequence"/>
</dbReference>
<evidence type="ECO:0000256" key="1">
    <source>
        <dbReference type="SAM" id="Coils"/>
    </source>
</evidence>
<comment type="caution">
    <text evidence="4">The sequence shown here is derived from an EMBL/GenBank/DDBJ whole genome shotgun (WGS) entry which is preliminary data.</text>
</comment>
<name>A0A438GD49_VITVI</name>
<feature type="transmembrane region" description="Helical" evidence="2">
    <location>
        <begin position="124"/>
        <end position="142"/>
    </location>
</feature>
<reference evidence="4 5" key="1">
    <citation type="journal article" date="2018" name="PLoS Genet.">
        <title>Population sequencing reveals clonal diversity and ancestral inbreeding in the grapevine cultivar Chardonnay.</title>
        <authorList>
            <person name="Roach M.J."/>
            <person name="Johnson D.L."/>
            <person name="Bohlmann J."/>
            <person name="van Vuuren H.J."/>
            <person name="Jones S.J."/>
            <person name="Pretorius I.S."/>
            <person name="Schmidt S.A."/>
            <person name="Borneman A.R."/>
        </authorList>
    </citation>
    <scope>NUCLEOTIDE SEQUENCE [LARGE SCALE GENOMIC DNA]</scope>
    <source>
        <strain evidence="5">cv. Chardonnay</strain>
        <tissue evidence="4">Leaf</tissue>
    </source>
</reference>
<feature type="transmembrane region" description="Helical" evidence="2">
    <location>
        <begin position="154"/>
        <end position="177"/>
    </location>
</feature>
<dbReference type="Pfam" id="PF13968">
    <property type="entry name" value="DUF4220"/>
    <property type="match status" value="1"/>
</dbReference>
<evidence type="ECO:0000313" key="4">
    <source>
        <dbReference type="EMBL" id="RVW70116.1"/>
    </source>
</evidence>
<sequence>MDPTILMLVAGTIKYAERTRALYLACLGNFKESMLPPPDAGPNYAQLMEEYSSKKEAHVPVKIIIAPEKRASTSASSVPEEPSTGPNHISEMEKKAFQVIEVELNFMYDALYTKMAVVNRKIGYFFRFICTGCIAVALQLFASHHKHKIHKFDIGVTYALLIGAIGLDVIAIVKLIFSDWTIVLLKNSTAKRWIYYAREKLFFYKLWEPSKSFFDRRWSNSISQHGLIRYCLRERFKWFDKLADICGLKDLLDEIQYKKTVTVEEKLKEFIFEELKEKAKSSEQLEEKAKSAEEKARRAEQSRIAKEICSGRGDWILSQNACHSLLWSVEKEYDECLLMWHIATDLCHYKEQEEKEKPDDVQEEELRSS</sequence>
<proteinExistence type="predicted"/>
<feature type="domain" description="DUF4220" evidence="3">
    <location>
        <begin position="3"/>
        <end position="230"/>
    </location>
</feature>
<organism evidence="4 5">
    <name type="scientific">Vitis vinifera</name>
    <name type="common">Grape</name>
    <dbReference type="NCBI Taxonomy" id="29760"/>
    <lineage>
        <taxon>Eukaryota</taxon>
        <taxon>Viridiplantae</taxon>
        <taxon>Streptophyta</taxon>
        <taxon>Embryophyta</taxon>
        <taxon>Tracheophyta</taxon>
        <taxon>Spermatophyta</taxon>
        <taxon>Magnoliopsida</taxon>
        <taxon>eudicotyledons</taxon>
        <taxon>Gunneridae</taxon>
        <taxon>Pentapetalae</taxon>
        <taxon>rosids</taxon>
        <taxon>Vitales</taxon>
        <taxon>Vitaceae</taxon>
        <taxon>Viteae</taxon>
        <taxon>Vitis</taxon>
    </lineage>
</organism>
<protein>
    <recommendedName>
        <fullName evidence="3">DUF4220 domain-containing protein</fullName>
    </recommendedName>
</protein>
<evidence type="ECO:0000256" key="2">
    <source>
        <dbReference type="SAM" id="Phobius"/>
    </source>
</evidence>